<sequence length="196" mass="21325">MSRPHSVAAGLTVAAGFLAAIISSGAVAAATTNGRTIHVEDGVDYRAPDSSPMRFVELGRYGAGRFQGRLEVAGIWHYGYQTDDPDDDSDYGVPVLYFVPDPAGAEKLPYWLQRGRIRSLRFTNEVMATNALVPLSTRSAFAAGHIRSASGRAVVRVAGYRISIECDNPTYWTTFVAVERPGSFATSESYVKRPWC</sequence>
<feature type="chain" id="PRO_5046009814" evidence="1">
    <location>
        <begin position="29"/>
        <end position="196"/>
    </location>
</feature>
<keyword evidence="3" id="KW-1185">Reference proteome</keyword>
<feature type="signal peptide" evidence="1">
    <location>
        <begin position="1"/>
        <end position="28"/>
    </location>
</feature>
<proteinExistence type="predicted"/>
<reference evidence="2 3" key="1">
    <citation type="submission" date="2020-10" db="EMBL/GenBank/DDBJ databases">
        <title>Phylogeny of dyella-like bacteria.</title>
        <authorList>
            <person name="Fu J."/>
        </authorList>
    </citation>
    <scope>NUCLEOTIDE SEQUENCE [LARGE SCALE GENOMIC DNA]</scope>
    <source>
        <strain evidence="2 3">Gsoil3046</strain>
    </source>
</reference>
<keyword evidence="1" id="KW-0732">Signal</keyword>
<accession>A0ABW8K045</accession>
<dbReference type="RefSeq" id="WP_404634762.1">
    <property type="nucleotide sequence ID" value="NZ_JADIKM010000004.1"/>
</dbReference>
<evidence type="ECO:0000256" key="1">
    <source>
        <dbReference type="SAM" id="SignalP"/>
    </source>
</evidence>
<name>A0ABW8K045_9GAMM</name>
<organism evidence="2 3">
    <name type="scientific">Dyella ginsengisoli</name>
    <dbReference type="NCBI Taxonomy" id="363848"/>
    <lineage>
        <taxon>Bacteria</taxon>
        <taxon>Pseudomonadati</taxon>
        <taxon>Pseudomonadota</taxon>
        <taxon>Gammaproteobacteria</taxon>
        <taxon>Lysobacterales</taxon>
        <taxon>Rhodanobacteraceae</taxon>
        <taxon>Dyella</taxon>
    </lineage>
</organism>
<evidence type="ECO:0000313" key="2">
    <source>
        <dbReference type="EMBL" id="MFK2905345.1"/>
    </source>
</evidence>
<comment type="caution">
    <text evidence="2">The sequence shown here is derived from an EMBL/GenBank/DDBJ whole genome shotgun (WGS) entry which is preliminary data.</text>
</comment>
<dbReference type="EMBL" id="JADIKM010000004">
    <property type="protein sequence ID" value="MFK2905345.1"/>
    <property type="molecule type" value="Genomic_DNA"/>
</dbReference>
<dbReference type="Proteomes" id="UP001620460">
    <property type="component" value="Unassembled WGS sequence"/>
</dbReference>
<gene>
    <name evidence="2" type="ORF">ISP17_15385</name>
</gene>
<evidence type="ECO:0000313" key="3">
    <source>
        <dbReference type="Proteomes" id="UP001620460"/>
    </source>
</evidence>
<protein>
    <submittedName>
        <fullName evidence="2">Uncharacterized protein</fullName>
    </submittedName>
</protein>